<accession>A0A2T6K7S9</accession>
<name>A0A2T6K7S9_9RHOB</name>
<reference evidence="2 3" key="1">
    <citation type="submission" date="2018-04" db="EMBL/GenBank/DDBJ databases">
        <title>Genomic Encyclopedia of Archaeal and Bacterial Type Strains, Phase II (KMG-II): from individual species to whole genera.</title>
        <authorList>
            <person name="Goeker M."/>
        </authorList>
    </citation>
    <scope>NUCLEOTIDE SEQUENCE [LARGE SCALE GENOMIC DNA]</scope>
    <source>
        <strain evidence="2 3">DSM 29955</strain>
    </source>
</reference>
<comment type="caution">
    <text evidence="2">The sequence shown here is derived from an EMBL/GenBank/DDBJ whole genome shotgun (WGS) entry which is preliminary data.</text>
</comment>
<evidence type="ECO:0000313" key="2">
    <source>
        <dbReference type="EMBL" id="PUB10737.1"/>
    </source>
</evidence>
<dbReference type="EMBL" id="QBUD01000017">
    <property type="protein sequence ID" value="PUB10737.1"/>
    <property type="molecule type" value="Genomic_DNA"/>
</dbReference>
<evidence type="ECO:0000256" key="1">
    <source>
        <dbReference type="SAM" id="Phobius"/>
    </source>
</evidence>
<dbReference type="Proteomes" id="UP000244523">
    <property type="component" value="Unassembled WGS sequence"/>
</dbReference>
<proteinExistence type="predicted"/>
<dbReference type="AlphaFoldDB" id="A0A2T6K7S9"/>
<evidence type="ECO:0000313" key="3">
    <source>
        <dbReference type="Proteomes" id="UP000244523"/>
    </source>
</evidence>
<gene>
    <name evidence="2" type="ORF">C8N45_11783</name>
</gene>
<keyword evidence="1" id="KW-1133">Transmembrane helix</keyword>
<feature type="transmembrane region" description="Helical" evidence="1">
    <location>
        <begin position="20"/>
        <end position="39"/>
    </location>
</feature>
<sequence>MLTESTYQVIYGKYDAYMQFMHYNSLLLTTIVAMEVIFLKRRRKPNFAFR</sequence>
<keyword evidence="1" id="KW-0472">Membrane</keyword>
<keyword evidence="1" id="KW-0812">Transmembrane</keyword>
<keyword evidence="3" id="KW-1185">Reference proteome</keyword>
<organism evidence="2 3">
    <name type="scientific">Yoonia sediminilitoris</name>
    <dbReference type="NCBI Taxonomy" id="1286148"/>
    <lineage>
        <taxon>Bacteria</taxon>
        <taxon>Pseudomonadati</taxon>
        <taxon>Pseudomonadota</taxon>
        <taxon>Alphaproteobacteria</taxon>
        <taxon>Rhodobacterales</taxon>
        <taxon>Paracoccaceae</taxon>
        <taxon>Yoonia</taxon>
    </lineage>
</organism>
<protein>
    <submittedName>
        <fullName evidence="2">Uncharacterized protein</fullName>
    </submittedName>
</protein>